<dbReference type="AlphaFoldDB" id="X1F7R4"/>
<accession>X1F7R4</accession>
<dbReference type="InterPro" id="IPR029063">
    <property type="entry name" value="SAM-dependent_MTases_sf"/>
</dbReference>
<dbReference type="Gene3D" id="3.40.50.150">
    <property type="entry name" value="Vaccinia Virus protein VP39"/>
    <property type="match status" value="1"/>
</dbReference>
<sequence>VLNSQNIKYIQSSLHKRPISSYDSFIKRCFRYFLKIFHVYELIKKTKYLILSRNIKALFVKNIEQWYALYMLLKNHTDIIKVQLKMRRGSILSGAYQFERLNEIDQIIRKFGPDSILEYRSGTSSAMFAKLAGDKIYFQTTDELKWWLEKLFDSLPPSLKLKVNAIHAKTKVDKVEFELVISYDTAHDRYFDFIYVDGPYNEGP</sequence>
<organism evidence="1">
    <name type="scientific">marine sediment metagenome</name>
    <dbReference type="NCBI Taxonomy" id="412755"/>
    <lineage>
        <taxon>unclassified sequences</taxon>
        <taxon>metagenomes</taxon>
        <taxon>ecological metagenomes</taxon>
    </lineage>
</organism>
<protein>
    <submittedName>
        <fullName evidence="1">Uncharacterized protein</fullName>
    </submittedName>
</protein>
<proteinExistence type="predicted"/>
<comment type="caution">
    <text evidence="1">The sequence shown here is derived from an EMBL/GenBank/DDBJ whole genome shotgun (WGS) entry which is preliminary data.</text>
</comment>
<gene>
    <name evidence="1" type="ORF">S01H4_55011</name>
</gene>
<feature type="non-terminal residue" evidence="1">
    <location>
        <position position="1"/>
    </location>
</feature>
<dbReference type="EMBL" id="BART01031708">
    <property type="protein sequence ID" value="GAH16838.1"/>
    <property type="molecule type" value="Genomic_DNA"/>
</dbReference>
<reference evidence="1" key="1">
    <citation type="journal article" date="2014" name="Front. Microbiol.">
        <title>High frequency of phylogenetically diverse reductive dehalogenase-homologous genes in deep subseafloor sedimentary metagenomes.</title>
        <authorList>
            <person name="Kawai M."/>
            <person name="Futagami T."/>
            <person name="Toyoda A."/>
            <person name="Takaki Y."/>
            <person name="Nishi S."/>
            <person name="Hori S."/>
            <person name="Arai W."/>
            <person name="Tsubouchi T."/>
            <person name="Morono Y."/>
            <person name="Uchiyama I."/>
            <person name="Ito T."/>
            <person name="Fujiyama A."/>
            <person name="Inagaki F."/>
            <person name="Takami H."/>
        </authorList>
    </citation>
    <scope>NUCLEOTIDE SEQUENCE</scope>
    <source>
        <strain evidence="1">Expedition CK06-06</strain>
    </source>
</reference>
<name>X1F7R4_9ZZZZ</name>
<evidence type="ECO:0000313" key="1">
    <source>
        <dbReference type="EMBL" id="GAH16838.1"/>
    </source>
</evidence>